<dbReference type="PANTHER" id="PTHR11933">
    <property type="entry name" value="TRNA 5-METHYLAMINOMETHYL-2-THIOURIDYLATE -METHYLTRANSFERASE"/>
    <property type="match status" value="1"/>
</dbReference>
<reference evidence="2" key="1">
    <citation type="submission" date="2017-09" db="EMBL/GenBank/DDBJ databases">
        <title>Depth-based differentiation of microbial function through sediment-hosted aquifers and enrichment of novel symbionts in the deep terrestrial subsurface.</title>
        <authorList>
            <person name="Probst A.J."/>
            <person name="Ladd B."/>
            <person name="Jarett J.K."/>
            <person name="Geller-Mcgrath D.E."/>
            <person name="Sieber C.M.K."/>
            <person name="Emerson J.B."/>
            <person name="Anantharaman K."/>
            <person name="Thomas B.C."/>
            <person name="Malmstrom R."/>
            <person name="Stieglmeier M."/>
            <person name="Klingl A."/>
            <person name="Woyke T."/>
            <person name="Ryan C.M."/>
            <person name="Banfield J.F."/>
        </authorList>
    </citation>
    <scope>NUCLEOTIDE SEQUENCE [LARGE SCALE GENOMIC DNA]</scope>
</reference>
<dbReference type="Pfam" id="PF03054">
    <property type="entry name" value="tRNA_Me_trans"/>
    <property type="match status" value="1"/>
</dbReference>
<dbReference type="InterPro" id="IPR014729">
    <property type="entry name" value="Rossmann-like_a/b/a_fold"/>
</dbReference>
<dbReference type="PANTHER" id="PTHR11933:SF5">
    <property type="entry name" value="MITOCHONDRIAL TRNA-SPECIFIC 2-THIOURIDYLASE 1"/>
    <property type="match status" value="1"/>
</dbReference>
<evidence type="ECO:0000313" key="1">
    <source>
        <dbReference type="EMBL" id="PIT87745.1"/>
    </source>
</evidence>
<organism evidence="1 2">
    <name type="scientific">Candidatus Magasanikbacteria bacterium CG10_big_fil_rev_8_21_14_0_10_40_10</name>
    <dbReference type="NCBI Taxonomy" id="1974648"/>
    <lineage>
        <taxon>Bacteria</taxon>
        <taxon>Candidatus Magasanikiibacteriota</taxon>
    </lineage>
</organism>
<dbReference type="Proteomes" id="UP000231183">
    <property type="component" value="Unassembled WGS sequence"/>
</dbReference>
<dbReference type="GO" id="GO:0002143">
    <property type="term" value="P:tRNA wobble position uridine thiolation"/>
    <property type="evidence" value="ECO:0007669"/>
    <property type="project" value="TreeGrafter"/>
</dbReference>
<feature type="non-terminal residue" evidence="1">
    <location>
        <position position="206"/>
    </location>
</feature>
<evidence type="ECO:0000313" key="2">
    <source>
        <dbReference type="Proteomes" id="UP000231183"/>
    </source>
</evidence>
<name>A0A2M6W4T8_9BACT</name>
<proteinExistence type="predicted"/>
<dbReference type="SUPFAM" id="SSF52402">
    <property type="entry name" value="Adenine nucleotide alpha hydrolases-like"/>
    <property type="match status" value="1"/>
</dbReference>
<dbReference type="EMBL" id="PFBX01000008">
    <property type="protein sequence ID" value="PIT87745.1"/>
    <property type="molecule type" value="Genomic_DNA"/>
</dbReference>
<gene>
    <name evidence="1" type="ORF">COU31_01210</name>
</gene>
<protein>
    <submittedName>
        <fullName evidence="1">Uncharacterized protein</fullName>
    </submittedName>
</protein>
<dbReference type="Gene3D" id="3.40.50.620">
    <property type="entry name" value="HUPs"/>
    <property type="match status" value="1"/>
</dbReference>
<comment type="caution">
    <text evidence="1">The sequence shown here is derived from an EMBL/GenBank/DDBJ whole genome shotgun (WGS) entry which is preliminary data.</text>
</comment>
<dbReference type="AlphaFoldDB" id="A0A2M6W4T8"/>
<sequence length="206" mass="23950">MKKKQKILVAMSGGVDSSVTAALLVREGYAVTGAYMKQWSDTRDVTGVCHWKQDRRDAMRVAAHLNIPLMTLDFEKEYKEWVMSYMFTEYEKGRTPNPDVMCNKYIKFDAWLNKVREMGFDKMATGHYARITSAQKHFSTRALQHKSTKALQHKSTKAQKHFSTSAQYELCMAKDIDKDQTYFLHQLSEEQLAYTMFPLGEYTKQE</sequence>
<accession>A0A2M6W4T8</accession>